<dbReference type="InterPro" id="IPR011607">
    <property type="entry name" value="MGS-like_dom"/>
</dbReference>
<comment type="similarity">
    <text evidence="1 2">Belongs to the methylglyoxal synthase family.</text>
</comment>
<dbReference type="Proteomes" id="UP000443582">
    <property type="component" value="Unassembled WGS sequence"/>
</dbReference>
<reference evidence="5" key="1">
    <citation type="journal article" date="2019" name="Int. J. Syst. Evol. Microbiol.">
        <title>Halobacteriovorax valvorus sp. nov., a novel prokaryotic predator isolated from coastal seawater of China.</title>
        <authorList>
            <person name="Chen M.-X."/>
        </authorList>
    </citation>
    <scope>NUCLEOTIDE SEQUENCE [LARGE SCALE GENOMIC DNA]</scope>
    <source>
        <strain evidence="5">BL9</strain>
    </source>
</reference>
<evidence type="ECO:0000256" key="1">
    <source>
        <dbReference type="ARBA" id="ARBA00006287"/>
    </source>
</evidence>
<comment type="caution">
    <text evidence="4">The sequence shown here is derived from an EMBL/GenBank/DDBJ whole genome shotgun (WGS) entry which is preliminary data.</text>
</comment>
<feature type="binding site" evidence="2">
    <location>
        <position position="15"/>
    </location>
    <ligand>
        <name>substrate</name>
    </ligand>
</feature>
<feature type="active site" description="Proton donor/acceptor" evidence="2">
    <location>
        <position position="63"/>
    </location>
</feature>
<dbReference type="SMART" id="SM00851">
    <property type="entry name" value="MGS"/>
    <property type="match status" value="1"/>
</dbReference>
<dbReference type="NCBIfam" id="NF003559">
    <property type="entry name" value="PRK05234.1"/>
    <property type="match status" value="1"/>
</dbReference>
<dbReference type="PANTHER" id="PTHR30492:SF0">
    <property type="entry name" value="METHYLGLYOXAL SYNTHASE"/>
    <property type="match status" value="1"/>
</dbReference>
<gene>
    <name evidence="2" type="primary">mgsA</name>
    <name evidence="4" type="ORF">DAY19_07945</name>
</gene>
<feature type="binding site" evidence="2">
    <location>
        <begin position="37"/>
        <end position="40"/>
    </location>
    <ligand>
        <name>substrate</name>
    </ligand>
</feature>
<dbReference type="Pfam" id="PF02142">
    <property type="entry name" value="MGS"/>
    <property type="match status" value="1"/>
</dbReference>
<dbReference type="CDD" id="cd01422">
    <property type="entry name" value="MGS"/>
    <property type="match status" value="1"/>
</dbReference>
<evidence type="ECO:0000313" key="4">
    <source>
        <dbReference type="EMBL" id="RZF21610.1"/>
    </source>
</evidence>
<feature type="binding site" evidence="2">
    <location>
        <position position="90"/>
    </location>
    <ligand>
        <name>substrate</name>
    </ligand>
</feature>
<dbReference type="NCBIfam" id="TIGR00160">
    <property type="entry name" value="MGSA"/>
    <property type="match status" value="1"/>
</dbReference>
<evidence type="ECO:0000256" key="2">
    <source>
        <dbReference type="HAMAP-Rule" id="MF_00549"/>
    </source>
</evidence>
<comment type="catalytic activity">
    <reaction evidence="2">
        <text>dihydroxyacetone phosphate = methylglyoxal + phosphate</text>
        <dbReference type="Rhea" id="RHEA:17937"/>
        <dbReference type="ChEBI" id="CHEBI:17158"/>
        <dbReference type="ChEBI" id="CHEBI:43474"/>
        <dbReference type="ChEBI" id="CHEBI:57642"/>
        <dbReference type="EC" id="4.2.3.3"/>
    </reaction>
</comment>
<name>A0ABY0IF85_9BACT</name>
<sequence>MTKKTIALVAHDHRKNDLIQWSLEHKEKLQKHKLCATGTTGKLLEEKLGVTIEKFLSGPIGGDFQIGTAIVEGKIDMLIFFWDPLESMAHDPDIKALLRIATLYNIPMACNQTSADFFINSPLMESKYDKKLTVLNNYTNARKSYN</sequence>
<comment type="function">
    <text evidence="2">Catalyzes the formation of methylglyoxal from dihydroxyacetone phosphate.</text>
</comment>
<protein>
    <recommendedName>
        <fullName evidence="2">Methylglyoxal synthase</fullName>
        <shortName evidence="2">MGS</shortName>
        <ecNumber evidence="2">4.2.3.3</ecNumber>
    </recommendedName>
</protein>
<dbReference type="InterPro" id="IPR018148">
    <property type="entry name" value="Methylglyoxal_synth_AS"/>
</dbReference>
<dbReference type="PROSITE" id="PS51855">
    <property type="entry name" value="MGS"/>
    <property type="match status" value="1"/>
</dbReference>
<dbReference type="PROSITE" id="PS01335">
    <property type="entry name" value="METHYLGLYOXAL_SYNTH"/>
    <property type="match status" value="1"/>
</dbReference>
<dbReference type="EC" id="4.2.3.3" evidence="2"/>
<dbReference type="GO" id="GO:0008929">
    <property type="term" value="F:methylglyoxal synthase activity"/>
    <property type="evidence" value="ECO:0007669"/>
    <property type="project" value="UniProtKB-EC"/>
</dbReference>
<keyword evidence="5" id="KW-1185">Reference proteome</keyword>
<dbReference type="EMBL" id="QDKL01000002">
    <property type="protein sequence ID" value="RZF21610.1"/>
    <property type="molecule type" value="Genomic_DNA"/>
</dbReference>
<organism evidence="4 5">
    <name type="scientific">Halobacteriovorax vibrionivorans</name>
    <dbReference type="NCBI Taxonomy" id="2152716"/>
    <lineage>
        <taxon>Bacteria</taxon>
        <taxon>Pseudomonadati</taxon>
        <taxon>Bdellovibrionota</taxon>
        <taxon>Bacteriovoracia</taxon>
        <taxon>Bacteriovoracales</taxon>
        <taxon>Halobacteriovoraceae</taxon>
        <taxon>Halobacteriovorax</taxon>
    </lineage>
</organism>
<proteinExistence type="inferred from homology"/>
<feature type="domain" description="MGS-like" evidence="3">
    <location>
        <begin position="1"/>
        <end position="146"/>
    </location>
</feature>
<accession>A0ABY0IF85</accession>
<dbReference type="HAMAP" id="MF_00549">
    <property type="entry name" value="Methylglyoxal_synth"/>
    <property type="match status" value="1"/>
</dbReference>
<feature type="binding site" evidence="2">
    <location>
        <begin position="57"/>
        <end position="58"/>
    </location>
    <ligand>
        <name>substrate</name>
    </ligand>
</feature>
<dbReference type="SUPFAM" id="SSF52335">
    <property type="entry name" value="Methylglyoxal synthase-like"/>
    <property type="match status" value="1"/>
</dbReference>
<evidence type="ECO:0000259" key="3">
    <source>
        <dbReference type="PROSITE" id="PS51855"/>
    </source>
</evidence>
<dbReference type="InterPro" id="IPR036914">
    <property type="entry name" value="MGS-like_dom_sf"/>
</dbReference>
<dbReference type="PANTHER" id="PTHR30492">
    <property type="entry name" value="METHYLGLYOXAL SYNTHASE"/>
    <property type="match status" value="1"/>
</dbReference>
<dbReference type="Gene3D" id="3.40.50.1380">
    <property type="entry name" value="Methylglyoxal synthase-like domain"/>
    <property type="match status" value="1"/>
</dbReference>
<dbReference type="RefSeq" id="WP_115361166.1">
    <property type="nucleotide sequence ID" value="NZ_QDKL01000002.1"/>
</dbReference>
<dbReference type="InterPro" id="IPR004363">
    <property type="entry name" value="Methylgl_synth"/>
</dbReference>
<feature type="binding site" evidence="2">
    <location>
        <position position="11"/>
    </location>
    <ligand>
        <name>substrate</name>
    </ligand>
</feature>
<dbReference type="PIRSF" id="PIRSF006614">
    <property type="entry name" value="Methylglyox_syn"/>
    <property type="match status" value="1"/>
</dbReference>
<evidence type="ECO:0000313" key="5">
    <source>
        <dbReference type="Proteomes" id="UP000443582"/>
    </source>
</evidence>
<keyword evidence="2 4" id="KW-0456">Lyase</keyword>